<protein>
    <submittedName>
        <fullName evidence="2">Uncharacterized protein</fullName>
    </submittedName>
</protein>
<dbReference type="Proteomes" id="UP000187166">
    <property type="component" value="Unassembled WGS sequence"/>
</dbReference>
<organism evidence="2 3">
    <name type="scientific">Peptoniphilus porci</name>
    <dbReference type="NCBI Taxonomy" id="2652280"/>
    <lineage>
        <taxon>Bacteria</taxon>
        <taxon>Bacillati</taxon>
        <taxon>Bacillota</taxon>
        <taxon>Tissierellia</taxon>
        <taxon>Tissierellales</taxon>
        <taxon>Peptoniphilaceae</taxon>
        <taxon>Peptoniphilus</taxon>
    </lineage>
</organism>
<evidence type="ECO:0000313" key="3">
    <source>
        <dbReference type="Proteomes" id="UP000187166"/>
    </source>
</evidence>
<name>A0A1U7M028_9FIRM</name>
<dbReference type="EMBL" id="MJIH01000001">
    <property type="protein sequence ID" value="OLR64927.1"/>
    <property type="molecule type" value="Genomic_DNA"/>
</dbReference>
<keyword evidence="1" id="KW-0812">Transmembrane</keyword>
<accession>A0A1U7M028</accession>
<gene>
    <name evidence="2" type="ORF">BIV18_05060</name>
</gene>
<comment type="caution">
    <text evidence="2">The sequence shown here is derived from an EMBL/GenBank/DDBJ whole genome shotgun (WGS) entry which is preliminary data.</text>
</comment>
<keyword evidence="1" id="KW-0472">Membrane</keyword>
<feature type="transmembrane region" description="Helical" evidence="1">
    <location>
        <begin position="5"/>
        <end position="24"/>
    </location>
</feature>
<proteinExistence type="predicted"/>
<evidence type="ECO:0000256" key="1">
    <source>
        <dbReference type="SAM" id="Phobius"/>
    </source>
</evidence>
<keyword evidence="1" id="KW-1133">Transmembrane helix</keyword>
<dbReference type="STRING" id="1465756.BIV18_05060"/>
<evidence type="ECO:0000313" key="2">
    <source>
        <dbReference type="EMBL" id="OLR64927.1"/>
    </source>
</evidence>
<keyword evidence="3" id="KW-1185">Reference proteome</keyword>
<dbReference type="AlphaFoldDB" id="A0A1U7M028"/>
<feature type="transmembrane region" description="Helical" evidence="1">
    <location>
        <begin position="30"/>
        <end position="49"/>
    </location>
</feature>
<sequence length="79" mass="9103">MIENIFKFLIIAVVGSVVAFSLPYSEFLGWGTQFGISMYIMLIIQHIIFNKKFDDMLKKLDNLEKALNAKDDENIENSK</sequence>
<reference evidence="2 3" key="1">
    <citation type="journal article" date="2016" name="Appl. Environ. Microbiol.">
        <title>Function and Phylogeny of Bacterial Butyryl Coenzyme A:Acetate Transferases and Their Diversity in the Proximal Colon of Swine.</title>
        <authorList>
            <person name="Trachsel J."/>
            <person name="Bayles D.O."/>
            <person name="Looft T."/>
            <person name="Levine U.Y."/>
            <person name="Allen H.K."/>
        </authorList>
    </citation>
    <scope>NUCLEOTIDE SEQUENCE [LARGE SCALE GENOMIC DNA]</scope>
    <source>
        <strain evidence="2 3">35-6-1</strain>
    </source>
</reference>